<dbReference type="InterPro" id="IPR011990">
    <property type="entry name" value="TPR-like_helical_dom_sf"/>
</dbReference>
<dbReference type="Gene3D" id="1.25.40.10">
    <property type="entry name" value="Tetratricopeptide repeat domain"/>
    <property type="match status" value="6"/>
</dbReference>
<reference evidence="5 6" key="1">
    <citation type="submission" date="2024-11" db="EMBL/GenBank/DDBJ databases">
        <title>A near-complete genome assembly of Cinchona calisaya.</title>
        <authorList>
            <person name="Lian D.C."/>
            <person name="Zhao X.W."/>
            <person name="Wei L."/>
        </authorList>
    </citation>
    <scope>NUCLEOTIDE SEQUENCE [LARGE SCALE GENOMIC DNA]</scope>
    <source>
        <tissue evidence="5">Nenye</tissue>
    </source>
</reference>
<evidence type="ECO:0000256" key="3">
    <source>
        <dbReference type="PROSITE-ProRule" id="PRU00708"/>
    </source>
</evidence>
<evidence type="ECO:0000256" key="4">
    <source>
        <dbReference type="SAM" id="MobiDB-lite"/>
    </source>
</evidence>
<organism evidence="5 6">
    <name type="scientific">Cinchona calisaya</name>
    <dbReference type="NCBI Taxonomy" id="153742"/>
    <lineage>
        <taxon>Eukaryota</taxon>
        <taxon>Viridiplantae</taxon>
        <taxon>Streptophyta</taxon>
        <taxon>Embryophyta</taxon>
        <taxon>Tracheophyta</taxon>
        <taxon>Spermatophyta</taxon>
        <taxon>Magnoliopsida</taxon>
        <taxon>eudicotyledons</taxon>
        <taxon>Gunneridae</taxon>
        <taxon>Pentapetalae</taxon>
        <taxon>asterids</taxon>
        <taxon>lamiids</taxon>
        <taxon>Gentianales</taxon>
        <taxon>Rubiaceae</taxon>
        <taxon>Cinchonoideae</taxon>
        <taxon>Cinchoneae</taxon>
        <taxon>Cinchona</taxon>
    </lineage>
</organism>
<evidence type="ECO:0000313" key="6">
    <source>
        <dbReference type="Proteomes" id="UP001630127"/>
    </source>
</evidence>
<evidence type="ECO:0000313" key="5">
    <source>
        <dbReference type="EMBL" id="KAL3506021.1"/>
    </source>
</evidence>
<evidence type="ECO:0000256" key="1">
    <source>
        <dbReference type="ARBA" id="ARBA00007626"/>
    </source>
</evidence>
<dbReference type="PANTHER" id="PTHR47933">
    <property type="entry name" value="PENTATRICOPEPTIDE REPEAT-CONTAINING PROTEIN 1, MITOCHONDRIAL"/>
    <property type="match status" value="1"/>
</dbReference>
<sequence>MLVKFQHFETITNCFYVPSSAKATTSNINIGVSVTPIKKQNDQNPHIEKLQKQRKLIHTSKIVKKDGGKNGFIKNPVGKIVKDDNFEVEFVEGSGHGNQSSELCDGKYGGFRMTQNGFGGNLDGSVEKNGNLEGKCRPNGGHGAVLEESCDGSSPNKNGGLKTGTDGFWRNPDGKKKNERRIWSEERSGNLIGGVAEKVQIKCSTKWLRYGGCIPAIMEALERVSDLDEAFKPWDKSLSNKERSIILKEQKGWERAMEIFEWFKGKGCYEVNVIHYNIMLRILGKSRRWDDVERLLDEMGERRIEPINSTYGTLIDVYSKGGRRKDAMKWLELMKNRGMEPDEVTLGIVVQMYKKAGEFQKAEEFFKMWSIGKSAVKGQGNDRSGNAGAIIGDSRPPVSLSSITYNNLIDTYGKAGKVKEACQIFDQMLREGIVPTTVTFNTMIHMCGNNGQLEEVSSLTMKMEDLQCPPDTRTFNILIFLHAKHNDIHTAANYFKKMKAASLEPDAVSYRTLVYAFSIRHMVVEAEELISEMDERGLEIDEFTQSALTRMYIEAGMLENSWMWFHRFHLLGNMTPECYSANIDAFGEHGYVVEAEKVFNCCQEWKKLSVLVFNVMIKAYGISKRYDEACCLFDNMEQHGIVPDRCSCNSLIHILASADMPEKAICYVRKMQEAGLVDDCIPYCSVISSFTKLGKLAMAVGLYKEMISFNIQPDVVVYGVLLNAFADTGSVKETTIYLDEMRNAGMPPNAVIYNSLIKLYTKVGYLKEAQETFQILETFEVGPDLYSSNCMIDLYSERSMIRQAEEGFENLRRKGHANEFSYAMMLCMYRRNGRFFEAIKIAQKMRELGLLTDVLSFNNVLGLYASDGRYKEATETFKEMLISAIQPDDCTFKALGIILVKCGVSREAIRKLELMRKKDSKRGLRRWSSTLFSVVGASHES</sequence>
<dbReference type="Pfam" id="PF13041">
    <property type="entry name" value="PPR_2"/>
    <property type="match status" value="5"/>
</dbReference>
<dbReference type="InterPro" id="IPR051240">
    <property type="entry name" value="Mito_RNA-Proc/Resp"/>
</dbReference>
<dbReference type="Pfam" id="PF13812">
    <property type="entry name" value="PPR_3"/>
    <property type="match status" value="2"/>
</dbReference>
<comment type="caution">
    <text evidence="5">The sequence shown here is derived from an EMBL/GenBank/DDBJ whole genome shotgun (WGS) entry which is preliminary data.</text>
</comment>
<feature type="repeat" description="PPR" evidence="3">
    <location>
        <begin position="401"/>
        <end position="435"/>
    </location>
</feature>
<evidence type="ECO:0008006" key="7">
    <source>
        <dbReference type="Google" id="ProtNLM"/>
    </source>
</evidence>
<evidence type="ECO:0000256" key="2">
    <source>
        <dbReference type="ARBA" id="ARBA00022737"/>
    </source>
</evidence>
<dbReference type="Proteomes" id="UP001630127">
    <property type="component" value="Unassembled WGS sequence"/>
</dbReference>
<feature type="repeat" description="PPR" evidence="3">
    <location>
        <begin position="471"/>
        <end position="505"/>
    </location>
</feature>
<gene>
    <name evidence="5" type="ORF">ACH5RR_031403</name>
</gene>
<feature type="repeat" description="PPR" evidence="3">
    <location>
        <begin position="714"/>
        <end position="748"/>
    </location>
</feature>
<proteinExistence type="inferred from homology"/>
<feature type="repeat" description="PPR" evidence="3">
    <location>
        <begin position="436"/>
        <end position="470"/>
    </location>
</feature>
<feature type="region of interest" description="Disordered" evidence="4">
    <location>
        <begin position="149"/>
        <end position="180"/>
    </location>
</feature>
<feature type="repeat" description="PPR" evidence="3">
    <location>
        <begin position="818"/>
        <end position="852"/>
    </location>
</feature>
<name>A0ABD2YH34_9GENT</name>
<dbReference type="SUPFAM" id="SSF48452">
    <property type="entry name" value="TPR-like"/>
    <property type="match status" value="1"/>
</dbReference>
<protein>
    <recommendedName>
        <fullName evidence="7">Pentatricopeptide repeat-containing protein</fullName>
    </recommendedName>
</protein>
<feature type="repeat" description="PPR" evidence="3">
    <location>
        <begin position="853"/>
        <end position="887"/>
    </location>
</feature>
<dbReference type="Pfam" id="PF01535">
    <property type="entry name" value="PPR"/>
    <property type="match status" value="2"/>
</dbReference>
<dbReference type="PANTHER" id="PTHR47933:SF10">
    <property type="entry name" value="OS03G0162900 PROTEIN"/>
    <property type="match status" value="1"/>
</dbReference>
<feature type="repeat" description="PPR" evidence="3">
    <location>
        <begin position="506"/>
        <end position="540"/>
    </location>
</feature>
<dbReference type="NCBIfam" id="TIGR00756">
    <property type="entry name" value="PPR"/>
    <property type="match status" value="10"/>
</dbReference>
<keyword evidence="2" id="KW-0677">Repeat</keyword>
<feature type="repeat" description="PPR" evidence="3">
    <location>
        <begin position="272"/>
        <end position="306"/>
    </location>
</feature>
<accession>A0ABD2YH34</accession>
<dbReference type="EMBL" id="JBJUIK010000013">
    <property type="protein sequence ID" value="KAL3506021.1"/>
    <property type="molecule type" value="Genomic_DNA"/>
</dbReference>
<comment type="similarity">
    <text evidence="1">Belongs to the PPR family. P subfamily.</text>
</comment>
<feature type="repeat" description="PPR" evidence="3">
    <location>
        <begin position="307"/>
        <end position="341"/>
    </location>
</feature>
<dbReference type="PROSITE" id="PS51375">
    <property type="entry name" value="PPR"/>
    <property type="match status" value="13"/>
</dbReference>
<feature type="repeat" description="PPR" evidence="3">
    <location>
        <begin position="644"/>
        <end position="678"/>
    </location>
</feature>
<keyword evidence="6" id="KW-1185">Reference proteome</keyword>
<dbReference type="AlphaFoldDB" id="A0ABD2YH34"/>
<feature type="repeat" description="PPR" evidence="3">
    <location>
        <begin position="749"/>
        <end position="783"/>
    </location>
</feature>
<dbReference type="InterPro" id="IPR002885">
    <property type="entry name" value="PPR_rpt"/>
</dbReference>
<feature type="repeat" description="PPR" evidence="3">
    <location>
        <begin position="679"/>
        <end position="713"/>
    </location>
</feature>
<feature type="repeat" description="PPR" evidence="3">
    <location>
        <begin position="609"/>
        <end position="643"/>
    </location>
</feature>